<keyword evidence="3" id="KW-1185">Reference proteome</keyword>
<evidence type="ECO:0000256" key="1">
    <source>
        <dbReference type="SAM" id="MobiDB-lite"/>
    </source>
</evidence>
<comment type="caution">
    <text evidence="2">The sequence shown here is derived from an EMBL/GenBank/DDBJ whole genome shotgun (WGS) entry which is preliminary data.</text>
</comment>
<reference evidence="2 3" key="1">
    <citation type="submission" date="2021-02" db="EMBL/GenBank/DDBJ databases">
        <title>Genome assembly of Pseudopithomyces chartarum.</title>
        <authorList>
            <person name="Jauregui R."/>
            <person name="Singh J."/>
            <person name="Voisey C."/>
        </authorList>
    </citation>
    <scope>NUCLEOTIDE SEQUENCE [LARGE SCALE GENOMIC DNA]</scope>
    <source>
        <strain evidence="2 3">AGR01</strain>
    </source>
</reference>
<name>A0AAN6M8N8_9PLEO</name>
<dbReference type="EMBL" id="WVTA01000002">
    <property type="protein sequence ID" value="KAK3216436.1"/>
    <property type="molecule type" value="Genomic_DNA"/>
</dbReference>
<proteinExistence type="predicted"/>
<gene>
    <name evidence="2" type="ORF">GRF29_8g3256815</name>
</gene>
<organism evidence="2 3">
    <name type="scientific">Pseudopithomyces chartarum</name>
    <dbReference type="NCBI Taxonomy" id="1892770"/>
    <lineage>
        <taxon>Eukaryota</taxon>
        <taxon>Fungi</taxon>
        <taxon>Dikarya</taxon>
        <taxon>Ascomycota</taxon>
        <taxon>Pezizomycotina</taxon>
        <taxon>Dothideomycetes</taxon>
        <taxon>Pleosporomycetidae</taxon>
        <taxon>Pleosporales</taxon>
        <taxon>Massarineae</taxon>
        <taxon>Didymosphaeriaceae</taxon>
        <taxon>Pseudopithomyces</taxon>
    </lineage>
</organism>
<feature type="compositionally biased region" description="Low complexity" evidence="1">
    <location>
        <begin position="188"/>
        <end position="206"/>
    </location>
</feature>
<dbReference type="AlphaFoldDB" id="A0AAN6M8N8"/>
<evidence type="ECO:0000313" key="2">
    <source>
        <dbReference type="EMBL" id="KAK3216436.1"/>
    </source>
</evidence>
<feature type="compositionally biased region" description="Polar residues" evidence="1">
    <location>
        <begin position="21"/>
        <end position="30"/>
    </location>
</feature>
<evidence type="ECO:0000313" key="3">
    <source>
        <dbReference type="Proteomes" id="UP001280581"/>
    </source>
</evidence>
<sequence>MLAPGFYPQHFHMPTHPSPLSERSANATPQPFQFTMSAPAQMDNRITTAPQRAYKPNPALQTRDAATKRRRDMFFKRVQKDRDDKKWEARGEQIQRLDHIGEQKRWAAEKMRQAPQVDDSMVEEELYGLAPEESNQEMDEVDYILAQEEQAMQELIASMEEEQDAEQNYGSDEEDYDQLFQEYTLSLQEQSWQQQQHQQQQQQQQQSPFQHDNSMSGANADEMDMS</sequence>
<accession>A0AAN6M8N8</accession>
<feature type="compositionally biased region" description="Acidic residues" evidence="1">
    <location>
        <begin position="159"/>
        <end position="177"/>
    </location>
</feature>
<feature type="region of interest" description="Disordered" evidence="1">
    <location>
        <begin position="1"/>
        <end position="30"/>
    </location>
</feature>
<protein>
    <submittedName>
        <fullName evidence="2">Uncharacterized protein</fullName>
    </submittedName>
</protein>
<feature type="region of interest" description="Disordered" evidence="1">
    <location>
        <begin position="155"/>
        <end position="226"/>
    </location>
</feature>
<dbReference type="Proteomes" id="UP001280581">
    <property type="component" value="Unassembled WGS sequence"/>
</dbReference>
<feature type="compositionally biased region" description="Polar residues" evidence="1">
    <location>
        <begin position="207"/>
        <end position="217"/>
    </location>
</feature>